<comment type="caution">
    <text evidence="2">The sequence shown here is derived from an EMBL/GenBank/DDBJ whole genome shotgun (WGS) entry which is preliminary data.</text>
</comment>
<feature type="non-terminal residue" evidence="2">
    <location>
        <position position="288"/>
    </location>
</feature>
<feature type="signal peptide" evidence="1">
    <location>
        <begin position="1"/>
        <end position="15"/>
    </location>
</feature>
<sequence>MLGLAVGLALASAQAERRTVQGISYGPMPCKEPCFVSQDDFFSQSAKPMTWGTRGRGDLEVIKKLGANTVRLYGNNPENTHWDFLDEAQELNLAVVPGLSDYDFIQSPESCLTTNFNCFQQIRKSYGELLEKGFLKDGSYHPALREVIVINEPDLKLPGIQEPEKFCRAILSSIDAMLDAEDALNITGPRINFTVAFSFGVCTACPDFATRPALGQMAVLRDAFEDPEAVGYVPRHNLTEFYEERFHNSFNTANPAAHVREMFLNTYEREFPSTPVMIQEYHSPFEEV</sequence>
<gene>
    <name evidence="2" type="ORF">EVOR1521_LOCUS27684</name>
</gene>
<protein>
    <submittedName>
        <fullName evidence="2">Uncharacterized protein</fullName>
    </submittedName>
</protein>
<reference evidence="2" key="1">
    <citation type="submission" date="2023-08" db="EMBL/GenBank/DDBJ databases">
        <authorList>
            <person name="Chen Y."/>
            <person name="Shah S."/>
            <person name="Dougan E. K."/>
            <person name="Thang M."/>
            <person name="Chan C."/>
        </authorList>
    </citation>
    <scope>NUCLEOTIDE SEQUENCE</scope>
</reference>
<name>A0AA36JI91_9DINO</name>
<accession>A0AA36JI91</accession>
<dbReference type="EMBL" id="CAUJNA010003587">
    <property type="protein sequence ID" value="CAJ1405493.1"/>
    <property type="molecule type" value="Genomic_DNA"/>
</dbReference>
<dbReference type="Gene3D" id="3.20.20.80">
    <property type="entry name" value="Glycosidases"/>
    <property type="match status" value="1"/>
</dbReference>
<evidence type="ECO:0000313" key="3">
    <source>
        <dbReference type="Proteomes" id="UP001178507"/>
    </source>
</evidence>
<feature type="chain" id="PRO_5041394837" evidence="1">
    <location>
        <begin position="16"/>
        <end position="288"/>
    </location>
</feature>
<keyword evidence="3" id="KW-1185">Reference proteome</keyword>
<dbReference type="InterPro" id="IPR017853">
    <property type="entry name" value="GH"/>
</dbReference>
<dbReference type="Proteomes" id="UP001178507">
    <property type="component" value="Unassembled WGS sequence"/>
</dbReference>
<dbReference type="AlphaFoldDB" id="A0AA36JI91"/>
<organism evidence="2 3">
    <name type="scientific">Effrenium voratum</name>
    <dbReference type="NCBI Taxonomy" id="2562239"/>
    <lineage>
        <taxon>Eukaryota</taxon>
        <taxon>Sar</taxon>
        <taxon>Alveolata</taxon>
        <taxon>Dinophyceae</taxon>
        <taxon>Suessiales</taxon>
        <taxon>Symbiodiniaceae</taxon>
        <taxon>Effrenium</taxon>
    </lineage>
</organism>
<evidence type="ECO:0000313" key="2">
    <source>
        <dbReference type="EMBL" id="CAJ1405493.1"/>
    </source>
</evidence>
<dbReference type="SUPFAM" id="SSF51445">
    <property type="entry name" value="(Trans)glycosidases"/>
    <property type="match status" value="1"/>
</dbReference>
<keyword evidence="1" id="KW-0732">Signal</keyword>
<evidence type="ECO:0000256" key="1">
    <source>
        <dbReference type="SAM" id="SignalP"/>
    </source>
</evidence>
<proteinExistence type="predicted"/>